<evidence type="ECO:0000313" key="2">
    <source>
        <dbReference type="Proteomes" id="UP000239872"/>
    </source>
</evidence>
<dbReference type="Proteomes" id="UP000239872">
    <property type="component" value="Unassembled WGS sequence"/>
</dbReference>
<keyword evidence="2" id="KW-1185">Reference proteome</keyword>
<reference evidence="1 2" key="1">
    <citation type="submission" date="2018-01" db="EMBL/GenBank/DDBJ databases">
        <title>A novel member of the phylum Bacteroidetes isolated from glacier ice.</title>
        <authorList>
            <person name="Liu Q."/>
            <person name="Xin Y.-H."/>
        </authorList>
    </citation>
    <scope>NUCLEOTIDE SEQUENCE [LARGE SCALE GENOMIC DNA]</scope>
    <source>
        <strain evidence="1 2">RB1R16</strain>
    </source>
</reference>
<sequence length="158" mass="18554">MDDALIKMAKQAYRKAYQLKWKHDNRSKNKQYDVTLTLDEAKRVGDAAQKHRRSITRFLKESCIAYISKRYLVPDVFAVNAIRKELALNYDLLRGMFDDNFLPQEAGRIILERIEVLEQKVLSELHHPKMLEQLVVEVRSSDPVCFETLKQLIQNHDP</sequence>
<gene>
    <name evidence="1" type="ORF">CJD36_004540</name>
</gene>
<dbReference type="EMBL" id="PPSL01000001">
    <property type="protein sequence ID" value="PQJ13017.1"/>
    <property type="molecule type" value="Genomic_DNA"/>
</dbReference>
<proteinExistence type="predicted"/>
<dbReference type="AlphaFoldDB" id="A0A2S7T2E5"/>
<accession>A0A2S7T2E5</accession>
<organism evidence="1 2">
    <name type="scientific">Flavipsychrobacter stenotrophus</name>
    <dbReference type="NCBI Taxonomy" id="2077091"/>
    <lineage>
        <taxon>Bacteria</taxon>
        <taxon>Pseudomonadati</taxon>
        <taxon>Bacteroidota</taxon>
        <taxon>Chitinophagia</taxon>
        <taxon>Chitinophagales</taxon>
        <taxon>Chitinophagaceae</taxon>
        <taxon>Flavipsychrobacter</taxon>
    </lineage>
</organism>
<name>A0A2S7T2E5_9BACT</name>
<protein>
    <submittedName>
        <fullName evidence="1">Uncharacterized protein</fullName>
    </submittedName>
</protein>
<evidence type="ECO:0000313" key="1">
    <source>
        <dbReference type="EMBL" id="PQJ13017.1"/>
    </source>
</evidence>
<comment type="caution">
    <text evidence="1">The sequence shown here is derived from an EMBL/GenBank/DDBJ whole genome shotgun (WGS) entry which is preliminary data.</text>
</comment>